<comment type="caution">
    <text evidence="1">The sequence shown here is derived from an EMBL/GenBank/DDBJ whole genome shotgun (WGS) entry which is preliminary data.</text>
</comment>
<sequence length="151" mass="17005">MSCGDTLEEAQALECRFDQLVKAWLPPSCPSYGLEEYLDGGYASSNISGEQWPYWKDKDKARPMSIEELGLIASNDGPGAEYWTTAREHMTHCAWMLIRMAYTFTSGERTDFLVSNFPHAKHCALFMLDQGLQGPHVDEVRGHGNVMFGFC</sequence>
<name>A0ACC2J7T6_9PEZI</name>
<protein>
    <submittedName>
        <fullName evidence="1">Uncharacterized protein</fullName>
    </submittedName>
</protein>
<proteinExistence type="predicted"/>
<organism evidence="1 2">
    <name type="scientific">Nemania bipapillata</name>
    <dbReference type="NCBI Taxonomy" id="110536"/>
    <lineage>
        <taxon>Eukaryota</taxon>
        <taxon>Fungi</taxon>
        <taxon>Dikarya</taxon>
        <taxon>Ascomycota</taxon>
        <taxon>Pezizomycotina</taxon>
        <taxon>Sordariomycetes</taxon>
        <taxon>Xylariomycetidae</taxon>
        <taxon>Xylariales</taxon>
        <taxon>Xylariaceae</taxon>
        <taxon>Nemania</taxon>
    </lineage>
</organism>
<reference evidence="1" key="1">
    <citation type="submission" date="2022-11" db="EMBL/GenBank/DDBJ databases">
        <title>Genome Sequence of Nemania bipapillata.</title>
        <authorList>
            <person name="Buettner E."/>
        </authorList>
    </citation>
    <scope>NUCLEOTIDE SEQUENCE</scope>
    <source>
        <strain evidence="1">CP14</strain>
    </source>
</reference>
<dbReference type="Proteomes" id="UP001153334">
    <property type="component" value="Unassembled WGS sequence"/>
</dbReference>
<accession>A0ACC2J7T6</accession>
<dbReference type="EMBL" id="JAPESX010000087">
    <property type="protein sequence ID" value="KAJ8123414.1"/>
    <property type="molecule type" value="Genomic_DNA"/>
</dbReference>
<keyword evidence="2" id="KW-1185">Reference proteome</keyword>
<gene>
    <name evidence="1" type="ORF">ONZ43_g634</name>
</gene>
<evidence type="ECO:0000313" key="2">
    <source>
        <dbReference type="Proteomes" id="UP001153334"/>
    </source>
</evidence>
<evidence type="ECO:0000313" key="1">
    <source>
        <dbReference type="EMBL" id="KAJ8123414.1"/>
    </source>
</evidence>